<gene>
    <name evidence="2" type="ORF">GGP41_003746</name>
</gene>
<keyword evidence="1" id="KW-0732">Signal</keyword>
<dbReference type="Proteomes" id="UP000624244">
    <property type="component" value="Unassembled WGS sequence"/>
</dbReference>
<feature type="signal peptide" evidence="1">
    <location>
        <begin position="1"/>
        <end position="17"/>
    </location>
</feature>
<feature type="chain" id="PRO_5034627191" evidence="1">
    <location>
        <begin position="18"/>
        <end position="131"/>
    </location>
</feature>
<comment type="caution">
    <text evidence="2">The sequence shown here is derived from an EMBL/GenBank/DDBJ whole genome shotgun (WGS) entry which is preliminary data.</text>
</comment>
<dbReference type="OMA" id="DDTYKWI"/>
<accession>A0A8H6DSE3</accession>
<evidence type="ECO:0000256" key="1">
    <source>
        <dbReference type="SAM" id="SignalP"/>
    </source>
</evidence>
<evidence type="ECO:0000313" key="3">
    <source>
        <dbReference type="Proteomes" id="UP000624244"/>
    </source>
</evidence>
<organism evidence="2 3">
    <name type="scientific">Cochliobolus sativus</name>
    <name type="common">Common root rot and spot blotch fungus</name>
    <name type="synonym">Bipolaris sorokiniana</name>
    <dbReference type="NCBI Taxonomy" id="45130"/>
    <lineage>
        <taxon>Eukaryota</taxon>
        <taxon>Fungi</taxon>
        <taxon>Dikarya</taxon>
        <taxon>Ascomycota</taxon>
        <taxon>Pezizomycotina</taxon>
        <taxon>Dothideomycetes</taxon>
        <taxon>Pleosporomycetidae</taxon>
        <taxon>Pleosporales</taxon>
        <taxon>Pleosporineae</taxon>
        <taxon>Pleosporaceae</taxon>
        <taxon>Bipolaris</taxon>
    </lineage>
</organism>
<name>A0A8H6DSE3_COCSA</name>
<proteinExistence type="predicted"/>
<evidence type="ECO:0000313" key="2">
    <source>
        <dbReference type="EMBL" id="KAF5846329.1"/>
    </source>
</evidence>
<reference evidence="2" key="1">
    <citation type="submission" date="2019-11" db="EMBL/GenBank/DDBJ databases">
        <title>Bipolaris sorokiniana Genome sequencing.</title>
        <authorList>
            <person name="Wang H."/>
        </authorList>
    </citation>
    <scope>NUCLEOTIDE SEQUENCE</scope>
</reference>
<dbReference type="EMBL" id="WNKQ01000016">
    <property type="protein sequence ID" value="KAF5846329.1"/>
    <property type="molecule type" value="Genomic_DNA"/>
</dbReference>
<protein>
    <submittedName>
        <fullName evidence="2">Uncharacterized protein</fullName>
    </submittedName>
</protein>
<sequence>MRFLQIIPAVFAASTLAAKFEGFVDISCQRYSGDYRLITAADQQKIVVDKWASTVTAQETSRAFSPKGICPSNADDTYKWIEMPQWNDVETRFGRTAGGAIAVVYFNETDTYHACRYLASVQPNGYKGQCK</sequence>
<dbReference type="AlphaFoldDB" id="A0A8H6DSE3"/>